<keyword evidence="1" id="KW-1133">Transmembrane helix</keyword>
<dbReference type="GeneID" id="55608528"/>
<evidence type="ECO:0000256" key="1">
    <source>
        <dbReference type="SAM" id="Phobius"/>
    </source>
</evidence>
<feature type="transmembrane region" description="Helical" evidence="1">
    <location>
        <begin position="6"/>
        <end position="32"/>
    </location>
</feature>
<organism evidence="2 3">
    <name type="scientific">Vibrio phage YC</name>
    <dbReference type="NCBI Taxonomy" id="2267403"/>
    <lineage>
        <taxon>Viruses</taxon>
        <taxon>Duplodnaviria</taxon>
        <taxon>Heunggongvirae</taxon>
        <taxon>Uroviricota</taxon>
        <taxon>Caudoviricetes</taxon>
        <taxon>Pantevenvirales</taxon>
        <taxon>Ackermannviridae</taxon>
        <taxon>Campanilevirus</taxon>
        <taxon>Campanilevirus YC</taxon>
    </lineage>
</organism>
<feature type="transmembrane region" description="Helical" evidence="1">
    <location>
        <begin position="80"/>
        <end position="102"/>
    </location>
</feature>
<dbReference type="KEGG" id="vg:55608528"/>
<keyword evidence="1" id="KW-0472">Membrane</keyword>
<sequence length="152" mass="17589">MEITNVIVWMLLSAPAVLLLGWIVVGCTADYLDYLSRKRGLKYSPLCDKIIDTYFVIFVKIGFNQKKLSKKPCKIREKKVYEYPLTWFGWAGYITSVFVWVVNSKAKEPLMEVIPQVDELTYLVIILASIYALAKILAAVNWLYDNKDHMEK</sequence>
<evidence type="ECO:0000313" key="3">
    <source>
        <dbReference type="Proteomes" id="UP000260311"/>
    </source>
</evidence>
<evidence type="ECO:0000313" key="2">
    <source>
        <dbReference type="EMBL" id="AXC34450.1"/>
    </source>
</evidence>
<name>A0A384ZS33_9CAUD</name>
<accession>A0A384ZS33</accession>
<keyword evidence="3" id="KW-1185">Reference proteome</keyword>
<dbReference type="Proteomes" id="UP000260311">
    <property type="component" value="Segment"/>
</dbReference>
<reference evidence="2 3" key="1">
    <citation type="submission" date="2018-05" db="EMBL/GenBank/DDBJ databases">
        <title>The genome of Vibrio coralliilyticus phage YC.</title>
        <authorList>
            <person name="Benler S."/>
        </authorList>
    </citation>
    <scope>NUCLEOTIDE SEQUENCE [LARGE SCALE GENOMIC DNA]</scope>
</reference>
<keyword evidence="1" id="KW-0812">Transmembrane</keyword>
<proteinExistence type="predicted"/>
<dbReference type="RefSeq" id="YP_009838296.1">
    <property type="nucleotide sequence ID" value="NC_048709.1"/>
</dbReference>
<dbReference type="EMBL" id="MH375644">
    <property type="protein sequence ID" value="AXC34450.1"/>
    <property type="molecule type" value="Genomic_DNA"/>
</dbReference>
<protein>
    <submittedName>
        <fullName evidence="2">Uncharacterized protein</fullName>
    </submittedName>
</protein>
<feature type="transmembrane region" description="Helical" evidence="1">
    <location>
        <begin position="122"/>
        <end position="144"/>
    </location>
</feature>